<proteinExistence type="predicted"/>
<feature type="region of interest" description="Disordered" evidence="1">
    <location>
        <begin position="1"/>
        <end position="20"/>
    </location>
</feature>
<evidence type="ECO:0000256" key="1">
    <source>
        <dbReference type="SAM" id="MobiDB-lite"/>
    </source>
</evidence>
<evidence type="ECO:0000313" key="3">
    <source>
        <dbReference type="Proteomes" id="UP001341281"/>
    </source>
</evidence>
<name>A0AAQ3TKA7_PASNO</name>
<dbReference type="Proteomes" id="UP001341281">
    <property type="component" value="Chromosome 05"/>
</dbReference>
<organism evidence="2 3">
    <name type="scientific">Paspalum notatum var. saurae</name>
    <dbReference type="NCBI Taxonomy" id="547442"/>
    <lineage>
        <taxon>Eukaryota</taxon>
        <taxon>Viridiplantae</taxon>
        <taxon>Streptophyta</taxon>
        <taxon>Embryophyta</taxon>
        <taxon>Tracheophyta</taxon>
        <taxon>Spermatophyta</taxon>
        <taxon>Magnoliopsida</taxon>
        <taxon>Liliopsida</taxon>
        <taxon>Poales</taxon>
        <taxon>Poaceae</taxon>
        <taxon>PACMAD clade</taxon>
        <taxon>Panicoideae</taxon>
        <taxon>Andropogonodae</taxon>
        <taxon>Paspaleae</taxon>
        <taxon>Paspalinae</taxon>
        <taxon>Paspalum</taxon>
    </lineage>
</organism>
<dbReference type="AlphaFoldDB" id="A0AAQ3TKA7"/>
<dbReference type="EMBL" id="CP144749">
    <property type="protein sequence ID" value="WVZ74494.1"/>
    <property type="molecule type" value="Genomic_DNA"/>
</dbReference>
<keyword evidence="3" id="KW-1185">Reference proteome</keyword>
<evidence type="ECO:0000313" key="2">
    <source>
        <dbReference type="EMBL" id="WVZ74494.1"/>
    </source>
</evidence>
<protein>
    <submittedName>
        <fullName evidence="2">Uncharacterized protein</fullName>
    </submittedName>
</protein>
<accession>A0AAQ3TKA7</accession>
<reference evidence="2 3" key="1">
    <citation type="submission" date="2024-02" db="EMBL/GenBank/DDBJ databases">
        <title>High-quality chromosome-scale genome assembly of Pensacola bahiagrass (Paspalum notatum Flugge var. saurae).</title>
        <authorList>
            <person name="Vega J.M."/>
            <person name="Podio M."/>
            <person name="Orjuela J."/>
            <person name="Siena L.A."/>
            <person name="Pessino S.C."/>
            <person name="Combes M.C."/>
            <person name="Mariac C."/>
            <person name="Albertini E."/>
            <person name="Pupilli F."/>
            <person name="Ortiz J.P.A."/>
            <person name="Leblanc O."/>
        </authorList>
    </citation>
    <scope>NUCLEOTIDE SEQUENCE [LARGE SCALE GENOMIC DNA]</scope>
    <source>
        <strain evidence="2">R1</strain>
        <tissue evidence="2">Leaf</tissue>
    </source>
</reference>
<sequence length="102" mass="11128">MDPPSAQVMSAADDDFQDKAVDDCGKENEKLLEPRVKANIPDQIGMFWELRGCTPDSAESTVLISNGLRQRLLDAVREHAVQPHVRPGLGPPVAAALLQQHC</sequence>
<gene>
    <name evidence="2" type="ORF">U9M48_022672</name>
</gene>